<dbReference type="InterPro" id="IPR020095">
    <property type="entry name" value="PsdUridine_synth_TruA_C"/>
</dbReference>
<dbReference type="OrthoDB" id="9811823at2"/>
<evidence type="ECO:0000313" key="10">
    <source>
        <dbReference type="Proteomes" id="UP000295215"/>
    </source>
</evidence>
<protein>
    <recommendedName>
        <fullName evidence="4">tRNA pseudouridine synthase A</fullName>
        <ecNumber evidence="4">5.4.99.12</ecNumber>
    </recommendedName>
    <alternativeName>
        <fullName evidence="4">tRNA pseudouridine(38-40) synthase</fullName>
    </alternativeName>
    <alternativeName>
        <fullName evidence="4">tRNA pseudouridylate synthase I</fullName>
    </alternativeName>
    <alternativeName>
        <fullName evidence="4">tRNA-uridine isomerase I</fullName>
    </alternativeName>
</protein>
<dbReference type="AlphaFoldDB" id="A0A4R7EUF6"/>
<reference evidence="9 10" key="1">
    <citation type="submission" date="2019-03" db="EMBL/GenBank/DDBJ databases">
        <title>Genomic Encyclopedia of Archaeal and Bacterial Type Strains, Phase II (KMG-II): from individual species to whole genera.</title>
        <authorList>
            <person name="Goeker M."/>
        </authorList>
    </citation>
    <scope>NUCLEOTIDE SEQUENCE [LARGE SCALE GENOMIC DNA]</scope>
    <source>
        <strain evidence="9 10">DSM 28213</strain>
    </source>
</reference>
<feature type="binding site" evidence="4 6">
    <location>
        <position position="109"/>
    </location>
    <ligand>
        <name>substrate</name>
    </ligand>
</feature>
<dbReference type="HAMAP" id="MF_00171">
    <property type="entry name" value="TruA"/>
    <property type="match status" value="1"/>
</dbReference>
<dbReference type="InterPro" id="IPR020097">
    <property type="entry name" value="PsdUridine_synth_TruA_a/b_dom"/>
</dbReference>
<comment type="similarity">
    <text evidence="1 4 7">Belongs to the tRNA pseudouridine synthase TruA family.</text>
</comment>
<keyword evidence="3 4" id="KW-0413">Isomerase</keyword>
<feature type="domain" description="Pseudouridine synthase I TruA alpha/beta" evidence="8">
    <location>
        <begin position="140"/>
        <end position="244"/>
    </location>
</feature>
<evidence type="ECO:0000256" key="4">
    <source>
        <dbReference type="HAMAP-Rule" id="MF_00171"/>
    </source>
</evidence>
<evidence type="ECO:0000256" key="6">
    <source>
        <dbReference type="PIRSR" id="PIRSR001430-2"/>
    </source>
</evidence>
<name>A0A4R7EUF6_9FLAO</name>
<organism evidence="9 10">
    <name type="scientific">Myroides indicus</name>
    <dbReference type="NCBI Taxonomy" id="1323422"/>
    <lineage>
        <taxon>Bacteria</taxon>
        <taxon>Pseudomonadati</taxon>
        <taxon>Bacteroidota</taxon>
        <taxon>Flavobacteriia</taxon>
        <taxon>Flavobacteriales</taxon>
        <taxon>Flavobacteriaceae</taxon>
        <taxon>Myroides</taxon>
    </lineage>
</organism>
<comment type="subunit">
    <text evidence="4">Homodimer.</text>
</comment>
<comment type="caution">
    <text evidence="9">The sequence shown here is derived from an EMBL/GenBank/DDBJ whole genome shotgun (WGS) entry which is preliminary data.</text>
</comment>
<dbReference type="SUPFAM" id="SSF55120">
    <property type="entry name" value="Pseudouridine synthase"/>
    <property type="match status" value="1"/>
</dbReference>
<evidence type="ECO:0000256" key="1">
    <source>
        <dbReference type="ARBA" id="ARBA00009375"/>
    </source>
</evidence>
<dbReference type="GO" id="GO:0031119">
    <property type="term" value="P:tRNA pseudouridine synthesis"/>
    <property type="evidence" value="ECO:0007669"/>
    <property type="project" value="UniProtKB-UniRule"/>
</dbReference>
<dbReference type="InterPro" id="IPR001406">
    <property type="entry name" value="PsdUridine_synth_TruA"/>
</dbReference>
<dbReference type="FunFam" id="3.30.70.580:FF:000001">
    <property type="entry name" value="tRNA pseudouridine synthase A"/>
    <property type="match status" value="1"/>
</dbReference>
<dbReference type="Pfam" id="PF01416">
    <property type="entry name" value="PseudoU_synth_1"/>
    <property type="match status" value="2"/>
</dbReference>
<dbReference type="EC" id="5.4.99.12" evidence="4"/>
<dbReference type="EMBL" id="SOAG01000015">
    <property type="protein sequence ID" value="TDS57582.1"/>
    <property type="molecule type" value="Genomic_DNA"/>
</dbReference>
<comment type="caution">
    <text evidence="4">Lacks conserved residue(s) required for the propagation of feature annotation.</text>
</comment>
<evidence type="ECO:0000256" key="7">
    <source>
        <dbReference type="RuleBase" id="RU003792"/>
    </source>
</evidence>
<comment type="catalytic activity">
    <reaction evidence="4 7">
        <text>uridine(38/39/40) in tRNA = pseudouridine(38/39/40) in tRNA</text>
        <dbReference type="Rhea" id="RHEA:22376"/>
        <dbReference type="Rhea" id="RHEA-COMP:10085"/>
        <dbReference type="Rhea" id="RHEA-COMP:10087"/>
        <dbReference type="ChEBI" id="CHEBI:65314"/>
        <dbReference type="ChEBI" id="CHEBI:65315"/>
        <dbReference type="EC" id="5.4.99.12"/>
    </reaction>
</comment>
<dbReference type="InterPro" id="IPR020094">
    <property type="entry name" value="TruA/RsuA/RluB/E/F_N"/>
</dbReference>
<dbReference type="RefSeq" id="WP_133712756.1">
    <property type="nucleotide sequence ID" value="NZ_SOAG01000015.1"/>
</dbReference>
<dbReference type="GO" id="GO:0003723">
    <property type="term" value="F:RNA binding"/>
    <property type="evidence" value="ECO:0007669"/>
    <property type="project" value="InterPro"/>
</dbReference>
<comment type="function">
    <text evidence="4">Formation of pseudouridine at positions 38, 39 and 40 in the anticodon stem and loop of transfer RNAs.</text>
</comment>
<gene>
    <name evidence="4" type="primary">truA</name>
    <name evidence="9" type="ORF">C8P70_11582</name>
</gene>
<feature type="domain" description="Pseudouridine synthase I TruA alpha/beta" evidence="8">
    <location>
        <begin position="8"/>
        <end position="103"/>
    </location>
</feature>
<dbReference type="Proteomes" id="UP000295215">
    <property type="component" value="Unassembled WGS sequence"/>
</dbReference>
<dbReference type="PIRSF" id="PIRSF001430">
    <property type="entry name" value="tRNA_psdUrid_synth"/>
    <property type="match status" value="1"/>
</dbReference>
<evidence type="ECO:0000256" key="5">
    <source>
        <dbReference type="PIRSR" id="PIRSR001430-1"/>
    </source>
</evidence>
<evidence type="ECO:0000256" key="3">
    <source>
        <dbReference type="ARBA" id="ARBA00023235"/>
    </source>
</evidence>
<dbReference type="Gene3D" id="3.30.70.660">
    <property type="entry name" value="Pseudouridine synthase I, catalytic domain, C-terminal subdomain"/>
    <property type="match status" value="1"/>
</dbReference>
<dbReference type="NCBIfam" id="TIGR00071">
    <property type="entry name" value="hisT_truA"/>
    <property type="match status" value="1"/>
</dbReference>
<evidence type="ECO:0000256" key="2">
    <source>
        <dbReference type="ARBA" id="ARBA00022694"/>
    </source>
</evidence>
<evidence type="ECO:0000259" key="8">
    <source>
        <dbReference type="Pfam" id="PF01416"/>
    </source>
</evidence>
<dbReference type="Gene3D" id="3.30.70.580">
    <property type="entry name" value="Pseudouridine synthase I, catalytic domain, N-terminal subdomain"/>
    <property type="match status" value="1"/>
</dbReference>
<dbReference type="CDD" id="cd02570">
    <property type="entry name" value="PseudoU_synth_EcTruA"/>
    <property type="match status" value="1"/>
</dbReference>
<proteinExistence type="inferred from homology"/>
<dbReference type="InterPro" id="IPR020103">
    <property type="entry name" value="PsdUridine_synth_cat_dom_sf"/>
</dbReference>
<dbReference type="PANTHER" id="PTHR11142">
    <property type="entry name" value="PSEUDOURIDYLATE SYNTHASE"/>
    <property type="match status" value="1"/>
</dbReference>
<accession>A0A4R7EUF6</accession>
<sequence>MRYFLEFAYNGSQYHGWQTQPNAKTVQETLTQAISTLLKTPIELVGAGRTDTGVHAKQMFAHFDSNISFDNAVLIQKLNSFLPADIVIYHIHPVAKDAHARFDAISRTYEYHIHFFKDAFCNTLSYYHFRPLNIELMNEAAKILLGYENFECFSKKHTDVFTFNCTVFKAEWTTLPSQNQLVFTISANRFLRNMVRAIVGTLINVGLEKITISDFQKIIESKDRSQAGFSVPGKGLFLTKIEYPYL</sequence>
<evidence type="ECO:0000313" key="9">
    <source>
        <dbReference type="EMBL" id="TDS57582.1"/>
    </source>
</evidence>
<feature type="active site" description="Nucleophile" evidence="4 5">
    <location>
        <position position="51"/>
    </location>
</feature>
<dbReference type="GO" id="GO:0160147">
    <property type="term" value="F:tRNA pseudouridine(38-40) synthase activity"/>
    <property type="evidence" value="ECO:0007669"/>
    <property type="project" value="UniProtKB-EC"/>
</dbReference>
<keyword evidence="10" id="KW-1185">Reference proteome</keyword>
<keyword evidence="2 4" id="KW-0819">tRNA processing</keyword>
<dbReference type="PANTHER" id="PTHR11142:SF0">
    <property type="entry name" value="TRNA PSEUDOURIDINE SYNTHASE-LIKE 1"/>
    <property type="match status" value="1"/>
</dbReference>